<dbReference type="RefSeq" id="WP_184856130.1">
    <property type="nucleotide sequence ID" value="NZ_JACHLK010000002.1"/>
</dbReference>
<dbReference type="Proteomes" id="UP000575083">
    <property type="component" value="Unassembled WGS sequence"/>
</dbReference>
<feature type="signal peptide" evidence="1">
    <location>
        <begin position="1"/>
        <end position="19"/>
    </location>
</feature>
<evidence type="ECO:0000256" key="1">
    <source>
        <dbReference type="SAM" id="SignalP"/>
    </source>
</evidence>
<evidence type="ECO:0000313" key="3">
    <source>
        <dbReference type="Proteomes" id="UP000575083"/>
    </source>
</evidence>
<dbReference type="EMBL" id="JACHLK010000002">
    <property type="protein sequence ID" value="MBB6558697.1"/>
    <property type="molecule type" value="Genomic_DNA"/>
</dbReference>
<keyword evidence="3" id="KW-1185">Reference proteome</keyword>
<sequence>MKLKTTLIILALSAAPAFAFDASHGAQSKTREEVKAELSQALRSGDIMAGGEIGAKVSELSSGGYQLKTPVLGKTRDQVRAELEQAVRSGDMLAAGESGSRLNELQPDLYPAKVAQAGKTREQVKEELAEAIHTGDLMAAGEDGRKLNEIYPGQYHQHHAGSAAAQSGHSNGRDL</sequence>
<gene>
    <name evidence="2" type="ORF">HNP48_001361</name>
</gene>
<dbReference type="AlphaFoldDB" id="A0A7X0PBU9"/>
<proteinExistence type="predicted"/>
<protein>
    <submittedName>
        <fullName evidence="2">Putative RNase H-like HicB family nuclease</fullName>
    </submittedName>
</protein>
<comment type="caution">
    <text evidence="2">The sequence shown here is derived from an EMBL/GenBank/DDBJ whole genome shotgun (WGS) entry which is preliminary data.</text>
</comment>
<dbReference type="Pfam" id="PF13663">
    <property type="entry name" value="DUF4148"/>
    <property type="match status" value="1"/>
</dbReference>
<name>A0A7X0PBU9_9BURK</name>
<dbReference type="InterPro" id="IPR025421">
    <property type="entry name" value="DUF4148"/>
</dbReference>
<organism evidence="2 3">
    <name type="scientific">Acidovorax soli</name>
    <dbReference type="NCBI Taxonomy" id="592050"/>
    <lineage>
        <taxon>Bacteria</taxon>
        <taxon>Pseudomonadati</taxon>
        <taxon>Pseudomonadota</taxon>
        <taxon>Betaproteobacteria</taxon>
        <taxon>Burkholderiales</taxon>
        <taxon>Comamonadaceae</taxon>
        <taxon>Acidovorax</taxon>
    </lineage>
</organism>
<feature type="chain" id="PRO_5030574976" evidence="1">
    <location>
        <begin position="20"/>
        <end position="175"/>
    </location>
</feature>
<keyword evidence="1" id="KW-0732">Signal</keyword>
<reference evidence="2 3" key="1">
    <citation type="submission" date="2020-08" db="EMBL/GenBank/DDBJ databases">
        <title>Functional genomics of gut bacteria from endangered species of beetles.</title>
        <authorList>
            <person name="Carlos-Shanley C."/>
        </authorList>
    </citation>
    <scope>NUCLEOTIDE SEQUENCE [LARGE SCALE GENOMIC DNA]</scope>
    <source>
        <strain evidence="2 3">S00198</strain>
    </source>
</reference>
<evidence type="ECO:0000313" key="2">
    <source>
        <dbReference type="EMBL" id="MBB6558697.1"/>
    </source>
</evidence>
<accession>A0A7X0PBU9</accession>